<evidence type="ECO:0000256" key="2">
    <source>
        <dbReference type="ARBA" id="ARBA00023054"/>
    </source>
</evidence>
<organism evidence="6 8">
    <name type="scientific">Ramazzottius varieornatus</name>
    <name type="common">Water bear</name>
    <name type="synonym">Tardigrade</name>
    <dbReference type="NCBI Taxonomy" id="947166"/>
    <lineage>
        <taxon>Eukaryota</taxon>
        <taxon>Metazoa</taxon>
        <taxon>Ecdysozoa</taxon>
        <taxon>Tardigrada</taxon>
        <taxon>Eutardigrada</taxon>
        <taxon>Parachela</taxon>
        <taxon>Hypsibioidea</taxon>
        <taxon>Ramazzottiidae</taxon>
        <taxon>Ramazzottius</taxon>
    </lineage>
</organism>
<dbReference type="GO" id="GO:0007528">
    <property type="term" value="P:neuromuscular junction development"/>
    <property type="evidence" value="ECO:0007669"/>
    <property type="project" value="TreeGrafter"/>
</dbReference>
<feature type="domain" description="SAM" evidence="5">
    <location>
        <begin position="616"/>
        <end position="674"/>
    </location>
</feature>
<dbReference type="Proteomes" id="UP000186922">
    <property type="component" value="Unassembled WGS sequence"/>
</dbReference>
<dbReference type="Pfam" id="PF07647">
    <property type="entry name" value="SAM_2"/>
    <property type="match status" value="1"/>
</dbReference>
<sequence length="857" mass="95008">MPVSQTSTDCSEGFGNAASVLMAALAEMDFIIAESKFSLDNHSTSSSCSTSGTPKLNGATYTNGNTSASQSAVSPATLSTAINNLKMKAKQQNGTVKTSQEFSTPHYPTENNSRRESVAKEEVNKPTSPEPLSIITQLAEELRLQLELSDEPASSSSTRAVATTIQALQGWLEQSKENKPDNAGNETPLSKGDANNGYSVSDKHSDAVQRAEGERDNLQAQLNLSFEQTQTQREKIRELEDLLLEKSLQLESTEDLLREEMLSRSQLQTDLYNKLNLLTEMKGIKVPGGALSSHSASTNGASQVQHGSTENLNGTGSRQSPAHLMHQLRSEYELEKLKRMVELLTIKVDQKDLRIRELESQLKLQSNFRETDLNHRKVDVSQSRDGGRKPPVVTRPLTNGNKTRSNPLATLNLQQLGKSTGSDESLVRYTESITSDRSGLNGVDGRSHRRDSSSSESDSIRIRSSTPKSATSEDAKLNLKKFFEKFTRGSSSNLNDPRANNGHFKRGGVRATAGPRLNLGTNGSIRRKPLDFSVPLRQWDHATLFQWLEEYVQIPISAHGKRGLMDGEQILKATSEDLEKELGLQHPMHKKKLLLAVKALEERDSHPMGRLDFLWVCRWLVDIGLEQYKDVFADARVDGRTLNYLTSEDLLSMRITNSLHHVSLKRGLQVLRHCEFDLTRIKRQPSSSEVIVPEDVLYWSHHRIVEWLKFLDLAEYIPCLRGTGVHGALIVLEDSFNADVLAELLSIPPSKSLLRRHLSKSFSELVGSEVIRRKRAAQAAPGFVALQLHHKLKPQRKGFGLASKRKGKEPVDLICPFDLKIDFSAFGSHVSPGNDSSEEVSTSSSVRGDLPLTSKTT</sequence>
<dbReference type="PROSITE" id="PS50105">
    <property type="entry name" value="SAM_DOMAIN"/>
    <property type="match status" value="2"/>
</dbReference>
<dbReference type="SUPFAM" id="SSF47769">
    <property type="entry name" value="SAM/Pointed domain"/>
    <property type="match status" value="3"/>
</dbReference>
<protein>
    <recommendedName>
        <fullName evidence="5">SAM domain-containing protein</fullName>
    </recommendedName>
</protein>
<feature type="domain" description="SAM" evidence="5">
    <location>
        <begin position="539"/>
        <end position="603"/>
    </location>
</feature>
<evidence type="ECO:0000313" key="6">
    <source>
        <dbReference type="EMBL" id="GAU98044.1"/>
    </source>
</evidence>
<dbReference type="SMART" id="SM00454">
    <property type="entry name" value="SAM"/>
    <property type="match status" value="3"/>
</dbReference>
<feature type="region of interest" description="Disordered" evidence="4">
    <location>
        <begin position="289"/>
        <end position="320"/>
    </location>
</feature>
<comment type="caution">
    <text evidence="6">The sequence shown here is derived from an EMBL/GenBank/DDBJ whole genome shotgun (WGS) entry which is preliminary data.</text>
</comment>
<feature type="compositionally biased region" description="Basic and acidic residues" evidence="4">
    <location>
        <begin position="112"/>
        <end position="124"/>
    </location>
</feature>
<evidence type="ECO:0000313" key="8">
    <source>
        <dbReference type="Proteomes" id="UP000186922"/>
    </source>
</evidence>
<dbReference type="Pfam" id="PF26022">
    <property type="entry name" value="CC_Liprin_beta"/>
    <property type="match status" value="1"/>
</dbReference>
<evidence type="ECO:0000313" key="7">
    <source>
        <dbReference type="EMBL" id="GAU98045.1"/>
    </source>
</evidence>
<feature type="region of interest" description="Disordered" evidence="4">
    <location>
        <begin position="493"/>
        <end position="517"/>
    </location>
</feature>
<evidence type="ECO:0000256" key="1">
    <source>
        <dbReference type="ARBA" id="ARBA00022737"/>
    </source>
</evidence>
<dbReference type="OrthoDB" id="6516566at2759"/>
<dbReference type="InterPro" id="IPR013761">
    <property type="entry name" value="SAM/pointed_sf"/>
</dbReference>
<keyword evidence="1" id="KW-0677">Repeat</keyword>
<dbReference type="PANTHER" id="PTHR12587:SF14">
    <property type="entry name" value="AT31531P"/>
    <property type="match status" value="1"/>
</dbReference>
<dbReference type="InterPro" id="IPR058914">
    <property type="entry name" value="LIPB1/2_CC"/>
</dbReference>
<keyword evidence="8" id="KW-1185">Reference proteome</keyword>
<dbReference type="Gene3D" id="1.10.150.50">
    <property type="entry name" value="Transcription Factor, Ets-1"/>
    <property type="match status" value="3"/>
</dbReference>
<evidence type="ECO:0000256" key="4">
    <source>
        <dbReference type="SAM" id="MobiDB-lite"/>
    </source>
</evidence>
<dbReference type="EMBL" id="BDGG01000004">
    <property type="protein sequence ID" value="GAU98044.1"/>
    <property type="molecule type" value="Genomic_DNA"/>
</dbReference>
<gene>
    <name evidence="6" type="primary">RvY_09247</name>
    <name evidence="6" type="synonym">RvY_09247.2</name>
    <name evidence="7" type="synonym">RvY_09247.3</name>
    <name evidence="6" type="ORF">RvY_09247-2</name>
    <name evidence="7" type="ORF">RvY_09247-3</name>
</gene>
<dbReference type="InterPro" id="IPR001660">
    <property type="entry name" value="SAM"/>
</dbReference>
<feature type="compositionally biased region" description="Polar residues" evidence="4">
    <location>
        <begin position="396"/>
        <end position="406"/>
    </location>
</feature>
<accession>A0A1D1V8S0</accession>
<dbReference type="STRING" id="947166.A0A1D1V8S0"/>
<feature type="region of interest" description="Disordered" evidence="4">
    <location>
        <begin position="91"/>
        <end position="132"/>
    </location>
</feature>
<dbReference type="AlphaFoldDB" id="A0A1D1V8S0"/>
<feature type="region of interest" description="Disordered" evidence="4">
    <location>
        <begin position="375"/>
        <end position="406"/>
    </location>
</feature>
<feature type="compositionally biased region" description="Polar residues" evidence="4">
    <location>
        <begin position="91"/>
        <end position="103"/>
    </location>
</feature>
<feature type="region of interest" description="Disordered" evidence="4">
    <location>
        <begin position="173"/>
        <end position="213"/>
    </location>
</feature>
<dbReference type="InterPro" id="IPR029515">
    <property type="entry name" value="Liprin"/>
</dbReference>
<feature type="compositionally biased region" description="Basic and acidic residues" evidence="4">
    <location>
        <begin position="201"/>
        <end position="213"/>
    </location>
</feature>
<keyword evidence="2 3" id="KW-0175">Coiled coil</keyword>
<feature type="compositionally biased region" description="Basic and acidic residues" evidence="4">
    <location>
        <begin position="450"/>
        <end position="461"/>
    </location>
</feature>
<reference evidence="6 8" key="1">
    <citation type="journal article" date="2016" name="Nat. Commun.">
        <title>Extremotolerant tardigrade genome and improved radiotolerance of human cultured cells by tardigrade-unique protein.</title>
        <authorList>
            <person name="Hashimoto T."/>
            <person name="Horikawa D.D."/>
            <person name="Saito Y."/>
            <person name="Kuwahara H."/>
            <person name="Kozuka-Hata H."/>
            <person name="Shin-I T."/>
            <person name="Minakuchi Y."/>
            <person name="Ohishi K."/>
            <person name="Motoyama A."/>
            <person name="Aizu T."/>
            <person name="Enomoto A."/>
            <person name="Kondo K."/>
            <person name="Tanaka S."/>
            <person name="Hara Y."/>
            <person name="Koshikawa S."/>
            <person name="Sagara H."/>
            <person name="Miura T."/>
            <person name="Yokobori S."/>
            <person name="Miyagawa K."/>
            <person name="Suzuki Y."/>
            <person name="Kubo T."/>
            <person name="Oyama M."/>
            <person name="Kohara Y."/>
            <person name="Fujiyama A."/>
            <person name="Arakawa K."/>
            <person name="Katayama T."/>
            <person name="Toyoda A."/>
            <person name="Kunieda T."/>
        </authorList>
    </citation>
    <scope>NUCLEOTIDE SEQUENCE [LARGE SCALE GENOMIC DNA]</scope>
    <source>
        <strain evidence="6 8">YOKOZUNA-1</strain>
    </source>
</reference>
<name>A0A1D1V8S0_RAMVA</name>
<feature type="region of interest" description="Disordered" evidence="4">
    <location>
        <begin position="431"/>
        <end position="473"/>
    </location>
</feature>
<evidence type="ECO:0000259" key="5">
    <source>
        <dbReference type="PROSITE" id="PS50105"/>
    </source>
</evidence>
<dbReference type="InterPro" id="IPR037618">
    <property type="entry name" value="LIPB1/2_SAM_2nd"/>
</dbReference>
<dbReference type="EMBL" id="BDGG01000004">
    <property type="protein sequence ID" value="GAU98045.1"/>
    <property type="molecule type" value="Genomic_DNA"/>
</dbReference>
<feature type="region of interest" description="Disordered" evidence="4">
    <location>
        <begin position="831"/>
        <end position="857"/>
    </location>
</feature>
<dbReference type="Pfam" id="PF00536">
    <property type="entry name" value="SAM_1"/>
    <property type="match status" value="2"/>
</dbReference>
<dbReference type="GO" id="GO:0048786">
    <property type="term" value="C:presynaptic active zone"/>
    <property type="evidence" value="ECO:0007669"/>
    <property type="project" value="TreeGrafter"/>
</dbReference>
<feature type="compositionally biased region" description="Polar residues" evidence="4">
    <location>
        <begin position="292"/>
        <end position="320"/>
    </location>
</feature>
<proteinExistence type="predicted"/>
<dbReference type="PANTHER" id="PTHR12587">
    <property type="entry name" value="LAR INTERACTING PROTEIN LIP -RELATED PROTEIN"/>
    <property type="match status" value="1"/>
</dbReference>
<evidence type="ECO:0000256" key="3">
    <source>
        <dbReference type="SAM" id="Coils"/>
    </source>
</evidence>
<feature type="coiled-coil region" evidence="3">
    <location>
        <begin position="334"/>
        <end position="361"/>
    </location>
</feature>
<dbReference type="CDD" id="cd09566">
    <property type="entry name" value="SAM_liprin-beta1_2_repeat2"/>
    <property type="match status" value="1"/>
</dbReference>